<comment type="caution">
    <text evidence="1">The sequence shown here is derived from an EMBL/GenBank/DDBJ whole genome shotgun (WGS) entry which is preliminary data.</text>
</comment>
<dbReference type="EMBL" id="CM042036">
    <property type="protein sequence ID" value="KAI3744244.1"/>
    <property type="molecule type" value="Genomic_DNA"/>
</dbReference>
<dbReference type="Proteomes" id="UP001056120">
    <property type="component" value="Linkage Group LG19"/>
</dbReference>
<protein>
    <submittedName>
        <fullName evidence="1">Uncharacterized protein</fullName>
    </submittedName>
</protein>
<evidence type="ECO:0000313" key="2">
    <source>
        <dbReference type="Proteomes" id="UP001056120"/>
    </source>
</evidence>
<proteinExistence type="predicted"/>
<accession>A0ACB9DCA6</accession>
<reference evidence="2" key="1">
    <citation type="journal article" date="2022" name="Mol. Ecol. Resour.">
        <title>The genomes of chicory, endive, great burdock and yacon provide insights into Asteraceae palaeo-polyploidization history and plant inulin production.</title>
        <authorList>
            <person name="Fan W."/>
            <person name="Wang S."/>
            <person name="Wang H."/>
            <person name="Wang A."/>
            <person name="Jiang F."/>
            <person name="Liu H."/>
            <person name="Zhao H."/>
            <person name="Xu D."/>
            <person name="Zhang Y."/>
        </authorList>
    </citation>
    <scope>NUCLEOTIDE SEQUENCE [LARGE SCALE GENOMIC DNA]</scope>
    <source>
        <strain evidence="2">cv. Yunnan</strain>
    </source>
</reference>
<evidence type="ECO:0000313" key="1">
    <source>
        <dbReference type="EMBL" id="KAI3744244.1"/>
    </source>
</evidence>
<organism evidence="1 2">
    <name type="scientific">Smallanthus sonchifolius</name>
    <dbReference type="NCBI Taxonomy" id="185202"/>
    <lineage>
        <taxon>Eukaryota</taxon>
        <taxon>Viridiplantae</taxon>
        <taxon>Streptophyta</taxon>
        <taxon>Embryophyta</taxon>
        <taxon>Tracheophyta</taxon>
        <taxon>Spermatophyta</taxon>
        <taxon>Magnoliopsida</taxon>
        <taxon>eudicotyledons</taxon>
        <taxon>Gunneridae</taxon>
        <taxon>Pentapetalae</taxon>
        <taxon>asterids</taxon>
        <taxon>campanulids</taxon>
        <taxon>Asterales</taxon>
        <taxon>Asteraceae</taxon>
        <taxon>Asteroideae</taxon>
        <taxon>Heliantheae alliance</taxon>
        <taxon>Millerieae</taxon>
        <taxon>Smallanthus</taxon>
    </lineage>
</organism>
<name>A0ACB9DCA6_9ASTR</name>
<reference evidence="1 2" key="2">
    <citation type="journal article" date="2022" name="Mol. Ecol. Resour.">
        <title>The genomes of chicory, endive, great burdock and yacon provide insights into Asteraceae paleo-polyploidization history and plant inulin production.</title>
        <authorList>
            <person name="Fan W."/>
            <person name="Wang S."/>
            <person name="Wang H."/>
            <person name="Wang A."/>
            <person name="Jiang F."/>
            <person name="Liu H."/>
            <person name="Zhao H."/>
            <person name="Xu D."/>
            <person name="Zhang Y."/>
        </authorList>
    </citation>
    <scope>NUCLEOTIDE SEQUENCE [LARGE SCALE GENOMIC DNA]</scope>
    <source>
        <strain evidence="2">cv. Yunnan</strain>
        <tissue evidence="1">Leaves</tissue>
    </source>
</reference>
<keyword evidence="2" id="KW-1185">Reference proteome</keyword>
<gene>
    <name evidence="1" type="ORF">L1987_57321</name>
</gene>
<sequence>MHWSGSYWCFKRAYANHSDTKKTLSNWIAMVASHDFDTLCTRFLSSYVLSRTDDVFNVVEKCLFICKLCTIVYFQLGFLESRLLNTADIVHQLKNNGADSGDA</sequence>